<comment type="caution">
    <text evidence="1">The sequence shown here is derived from an EMBL/GenBank/DDBJ whole genome shotgun (WGS) entry which is preliminary data.</text>
</comment>
<keyword evidence="1" id="KW-0808">Transferase</keyword>
<name>A0A6I2GMP6_9LACT</name>
<proteinExistence type="predicted"/>
<evidence type="ECO:0000313" key="2">
    <source>
        <dbReference type="Proteomes" id="UP000430975"/>
    </source>
</evidence>
<keyword evidence="1" id="KW-0489">Methyltransferase</keyword>
<dbReference type="PANTHER" id="PTHR38451:SF1">
    <property type="entry name" value="TRNA (ADENINE(22)-N(1))-METHYLTRANSFERASE"/>
    <property type="match status" value="1"/>
</dbReference>
<dbReference type="Gene3D" id="1.10.287.1890">
    <property type="match status" value="1"/>
</dbReference>
<dbReference type="InterPro" id="IPR006901">
    <property type="entry name" value="TrmK"/>
</dbReference>
<dbReference type="GO" id="GO:0160105">
    <property type="term" value="F:tRNA (adenine(22)-N1)-methyltransferase activity"/>
    <property type="evidence" value="ECO:0007669"/>
    <property type="project" value="InterPro"/>
</dbReference>
<dbReference type="InterPro" id="IPR029063">
    <property type="entry name" value="SAM-dependent_MTases_sf"/>
</dbReference>
<gene>
    <name evidence="1" type="ORF">GIY09_02685</name>
</gene>
<dbReference type="Gene3D" id="3.40.50.150">
    <property type="entry name" value="Vaccinia Virus protein VP39"/>
    <property type="match status" value="1"/>
</dbReference>
<keyword evidence="2" id="KW-1185">Reference proteome</keyword>
<organism evidence="1 2">
    <name type="scientific">Fundicoccus ignavus</name>
    <dbReference type="NCBI Taxonomy" id="2664442"/>
    <lineage>
        <taxon>Bacteria</taxon>
        <taxon>Bacillati</taxon>
        <taxon>Bacillota</taxon>
        <taxon>Bacilli</taxon>
        <taxon>Lactobacillales</taxon>
        <taxon>Aerococcaceae</taxon>
        <taxon>Fundicoccus</taxon>
    </lineage>
</organism>
<dbReference type="PANTHER" id="PTHR38451">
    <property type="entry name" value="TRNA (ADENINE(22)-N(1))-METHYLTRANSFERASE"/>
    <property type="match status" value="1"/>
</dbReference>
<dbReference type="GO" id="GO:0032259">
    <property type="term" value="P:methylation"/>
    <property type="evidence" value="ECO:0007669"/>
    <property type="project" value="UniProtKB-KW"/>
</dbReference>
<accession>A0A6I2GMP6</accession>
<evidence type="ECO:0000313" key="1">
    <source>
        <dbReference type="EMBL" id="MRI84805.1"/>
    </source>
</evidence>
<dbReference type="SUPFAM" id="SSF53335">
    <property type="entry name" value="S-adenosyl-L-methionine-dependent methyltransferases"/>
    <property type="match status" value="1"/>
</dbReference>
<protein>
    <submittedName>
        <fullName evidence="1">tRNA (Adenine(22)-N(1))-methyltransferase TrmK</fullName>
    </submittedName>
</protein>
<dbReference type="Pfam" id="PF04816">
    <property type="entry name" value="TrmK"/>
    <property type="match status" value="1"/>
</dbReference>
<sequence length="243" mass="27417">MNSERLSPRLNRVAQLIGQYGPQPIRLADIGSDHAYLPCNLKLNETISYAIAGEVVEGPFQSAVKEVNQQGFSNVIDVRKGDGLEVVTPEDNINTISICGMGGALIRTILEAGLHLLTNNTIVVLQANIAEPQLRTWLSKHHFIIRDEDIIEDNSRYYEIIVAEYLPSQQQVLSKKQRLFGPVNLRQPDATYIAKWQQELHSQEKVYASMKAGLEDANHPKLVEMEKHLQLIREELARVEKTN</sequence>
<dbReference type="EMBL" id="WJQS01000002">
    <property type="protein sequence ID" value="MRI84805.1"/>
    <property type="molecule type" value="Genomic_DNA"/>
</dbReference>
<dbReference type="RefSeq" id="WP_153863162.1">
    <property type="nucleotide sequence ID" value="NZ_WJQS01000002.1"/>
</dbReference>
<dbReference type="PIRSF" id="PIRSF018637">
    <property type="entry name" value="TrmK"/>
    <property type="match status" value="1"/>
</dbReference>
<dbReference type="Proteomes" id="UP000430975">
    <property type="component" value="Unassembled WGS sequence"/>
</dbReference>
<reference evidence="1 2" key="1">
    <citation type="submission" date="2019-11" db="EMBL/GenBank/DDBJ databases">
        <title>Characterisation of Fundicoccus ignavus gen. nov. sp. nov., a novel genus of the family Aerococcaceae isolated from bulk tank milk.</title>
        <authorList>
            <person name="Siebert A."/>
            <person name="Huptas C."/>
            <person name="Wenning M."/>
            <person name="Scherer S."/>
            <person name="Doll E.V."/>
        </authorList>
    </citation>
    <scope>NUCLEOTIDE SEQUENCE [LARGE SCALE GENOMIC DNA]</scope>
    <source>
        <strain evidence="1 2">WS4759</strain>
    </source>
</reference>
<dbReference type="AlphaFoldDB" id="A0A6I2GMP6"/>